<reference evidence="1 2" key="1">
    <citation type="journal article" date="2014" name="Genome Announc.">
        <title>Complete Genome Sequence of Mycoplasma ovis Strain Michigan, a Hemoplasma of Sheep with Two Distinct 16S rRNA Genes.</title>
        <authorList>
            <person name="Deshuillers P.L."/>
            <person name="Santos A.P."/>
            <person name="do Nascimento N.C."/>
            <person name="Hampel J.A."/>
            <person name="Bergin I.L."/>
            <person name="Dyson M.C."/>
            <person name="Messick J.B."/>
        </authorList>
    </citation>
    <scope>NUCLEOTIDE SEQUENCE [LARGE SCALE GENOMIC DNA]</scope>
    <source>
        <strain evidence="1 2">Michigan</strain>
    </source>
</reference>
<keyword evidence="2" id="KW-1185">Reference proteome</keyword>
<gene>
    <name evidence="1" type="ORF">OVS_04405</name>
</gene>
<dbReference type="Proteomes" id="UP000018745">
    <property type="component" value="Chromosome"/>
</dbReference>
<evidence type="ECO:0000313" key="2">
    <source>
        <dbReference type="Proteomes" id="UP000018745"/>
    </source>
</evidence>
<sequence>MFTWKDNLKEGQKVEVKMRVEKQKTDTEGYKIFFTGKDFQESEIVGDWIGEETLAGNDKFKAIKIEQPKVDLGQEYIYISDK</sequence>
<organism evidence="1 2">
    <name type="scientific">Mycoplasma ovis str. Michigan</name>
    <dbReference type="NCBI Taxonomy" id="1415773"/>
    <lineage>
        <taxon>Bacteria</taxon>
        <taxon>Bacillati</taxon>
        <taxon>Mycoplasmatota</taxon>
        <taxon>Mollicutes</taxon>
        <taxon>Mycoplasmataceae</taxon>
        <taxon>Mycoplasma</taxon>
    </lineage>
</organism>
<accession>A0ABM5P2C2</accession>
<evidence type="ECO:0000313" key="1">
    <source>
        <dbReference type="EMBL" id="AHC40608.1"/>
    </source>
</evidence>
<name>A0ABM5P2C2_9MOLU</name>
<proteinExistence type="predicted"/>
<dbReference type="EMBL" id="CP006935">
    <property type="protein sequence ID" value="AHC40608.1"/>
    <property type="molecule type" value="Genomic_DNA"/>
</dbReference>
<dbReference type="RefSeq" id="WP_024071637.1">
    <property type="nucleotide sequence ID" value="NC_023062.1"/>
</dbReference>
<protein>
    <submittedName>
        <fullName evidence="1">Uncharacterized protein</fullName>
    </submittedName>
</protein>